<feature type="region of interest" description="Disordered" evidence="1">
    <location>
        <begin position="140"/>
        <end position="163"/>
    </location>
</feature>
<reference evidence="3 4" key="1">
    <citation type="submission" date="2019-03" db="EMBL/GenBank/DDBJ databases">
        <title>Rhodosporidium diobovatum UCD-FST 08-225 genome sequencing, assembly, and annotation.</title>
        <authorList>
            <person name="Fakankun I.U."/>
            <person name="Fristensky B."/>
            <person name="Levin D.B."/>
        </authorList>
    </citation>
    <scope>NUCLEOTIDE SEQUENCE [LARGE SCALE GENOMIC DNA]</scope>
    <source>
        <strain evidence="3 4">UCD-FST 08-225</strain>
    </source>
</reference>
<evidence type="ECO:0000313" key="3">
    <source>
        <dbReference type="EMBL" id="TNY21098.1"/>
    </source>
</evidence>
<evidence type="ECO:0000256" key="1">
    <source>
        <dbReference type="SAM" id="MobiDB-lite"/>
    </source>
</evidence>
<keyword evidence="2" id="KW-0812">Transmembrane</keyword>
<keyword evidence="2" id="KW-0472">Membrane</keyword>
<dbReference type="Proteomes" id="UP000311382">
    <property type="component" value="Unassembled WGS sequence"/>
</dbReference>
<organism evidence="3 4">
    <name type="scientific">Rhodotorula diobovata</name>
    <dbReference type="NCBI Taxonomy" id="5288"/>
    <lineage>
        <taxon>Eukaryota</taxon>
        <taxon>Fungi</taxon>
        <taxon>Dikarya</taxon>
        <taxon>Basidiomycota</taxon>
        <taxon>Pucciniomycotina</taxon>
        <taxon>Microbotryomycetes</taxon>
        <taxon>Sporidiobolales</taxon>
        <taxon>Sporidiobolaceae</taxon>
        <taxon>Rhodotorula</taxon>
    </lineage>
</organism>
<dbReference type="AlphaFoldDB" id="A0A5C5FWC0"/>
<name>A0A5C5FWC0_9BASI</name>
<feature type="compositionally biased region" description="Basic and acidic residues" evidence="1">
    <location>
        <begin position="141"/>
        <end position="154"/>
    </location>
</feature>
<dbReference type="EMBL" id="SOZI01000051">
    <property type="protein sequence ID" value="TNY21098.1"/>
    <property type="molecule type" value="Genomic_DNA"/>
</dbReference>
<keyword evidence="2" id="KW-1133">Transmembrane helix</keyword>
<sequence>MGRSPRRRLASREGSRSTRTPGRLRPRKSRSARETRAADSARGGRTIGRDEHPELDVLDHALGRDLVLLRLRRLDRDRDPNGLVIALGLVFVLLVACVRGDFGGEWQSRPDERECGAEEEKGRDRLRHAAQCQLALARGRTTRERQRSQADRRTRACSVVDAP</sequence>
<feature type="region of interest" description="Disordered" evidence="1">
    <location>
        <begin position="1"/>
        <end position="50"/>
    </location>
</feature>
<proteinExistence type="predicted"/>
<protein>
    <submittedName>
        <fullName evidence="3">Uncharacterized protein</fullName>
    </submittedName>
</protein>
<feature type="transmembrane region" description="Helical" evidence="2">
    <location>
        <begin position="82"/>
        <end position="102"/>
    </location>
</feature>
<evidence type="ECO:0000313" key="4">
    <source>
        <dbReference type="Proteomes" id="UP000311382"/>
    </source>
</evidence>
<comment type="caution">
    <text evidence="3">The sequence shown here is derived from an EMBL/GenBank/DDBJ whole genome shotgun (WGS) entry which is preliminary data.</text>
</comment>
<accession>A0A5C5FWC0</accession>
<evidence type="ECO:0000256" key="2">
    <source>
        <dbReference type="SAM" id="Phobius"/>
    </source>
</evidence>
<keyword evidence="4" id="KW-1185">Reference proteome</keyword>
<gene>
    <name evidence="3" type="ORF">DMC30DRAFT_221830</name>
</gene>